<dbReference type="PANTHER" id="PTHR45958">
    <property type="entry name" value="RING-TYPE E3 UBIQUITIN TRANSFERASE"/>
    <property type="match status" value="1"/>
</dbReference>
<keyword evidence="3" id="KW-1185">Reference proteome</keyword>
<dbReference type="Pfam" id="PF00514">
    <property type="entry name" value="Arm"/>
    <property type="match status" value="1"/>
</dbReference>
<reference evidence="2" key="1">
    <citation type="journal article" date="2022" name="Plant J.">
        <title>Strategies of tolerance reflected in two North American maple genomes.</title>
        <authorList>
            <person name="McEvoy S.L."/>
            <person name="Sezen U.U."/>
            <person name="Trouern-Trend A."/>
            <person name="McMahon S.M."/>
            <person name="Schaberg P.G."/>
            <person name="Yang J."/>
            <person name="Wegrzyn J.L."/>
            <person name="Swenson N.G."/>
        </authorList>
    </citation>
    <scope>NUCLEOTIDE SEQUENCE</scope>
    <source>
        <strain evidence="2">91603</strain>
    </source>
</reference>
<protein>
    <submittedName>
        <fullName evidence="2">Uncharacterized protein</fullName>
    </submittedName>
</protein>
<dbReference type="InterPro" id="IPR000225">
    <property type="entry name" value="Armadillo"/>
</dbReference>
<organism evidence="2 3">
    <name type="scientific">Acer negundo</name>
    <name type="common">Box elder</name>
    <dbReference type="NCBI Taxonomy" id="4023"/>
    <lineage>
        <taxon>Eukaryota</taxon>
        <taxon>Viridiplantae</taxon>
        <taxon>Streptophyta</taxon>
        <taxon>Embryophyta</taxon>
        <taxon>Tracheophyta</taxon>
        <taxon>Spermatophyta</taxon>
        <taxon>Magnoliopsida</taxon>
        <taxon>eudicotyledons</taxon>
        <taxon>Gunneridae</taxon>
        <taxon>Pentapetalae</taxon>
        <taxon>rosids</taxon>
        <taxon>malvids</taxon>
        <taxon>Sapindales</taxon>
        <taxon>Sapindaceae</taxon>
        <taxon>Hippocastanoideae</taxon>
        <taxon>Acereae</taxon>
        <taxon>Acer</taxon>
    </lineage>
</organism>
<name>A0AAD5NZQ3_ACENE</name>
<evidence type="ECO:0000313" key="3">
    <source>
        <dbReference type="Proteomes" id="UP001064489"/>
    </source>
</evidence>
<evidence type="ECO:0000313" key="2">
    <source>
        <dbReference type="EMBL" id="KAI9194650.1"/>
    </source>
</evidence>
<dbReference type="InterPro" id="IPR016024">
    <property type="entry name" value="ARM-type_fold"/>
</dbReference>
<dbReference type="InterPro" id="IPR052608">
    <property type="entry name" value="U-box_domain_protein"/>
</dbReference>
<comment type="caution">
    <text evidence="2">The sequence shown here is derived from an EMBL/GenBank/DDBJ whole genome shotgun (WGS) entry which is preliminary data.</text>
</comment>
<accession>A0AAD5NZQ3</accession>
<keyword evidence="1" id="KW-0677">Repeat</keyword>
<dbReference type="InterPro" id="IPR011989">
    <property type="entry name" value="ARM-like"/>
</dbReference>
<dbReference type="EMBL" id="JAJSOW010000003">
    <property type="protein sequence ID" value="KAI9194650.1"/>
    <property type="molecule type" value="Genomic_DNA"/>
</dbReference>
<dbReference type="Proteomes" id="UP001064489">
    <property type="component" value="Chromosome 1"/>
</dbReference>
<dbReference type="PANTHER" id="PTHR45958:SF14">
    <property type="entry name" value="RING-TYPE E3 UBIQUITIN TRANSFERASE"/>
    <property type="match status" value="1"/>
</dbReference>
<reference evidence="2" key="2">
    <citation type="submission" date="2023-02" db="EMBL/GenBank/DDBJ databases">
        <authorList>
            <person name="Swenson N.G."/>
            <person name="Wegrzyn J.L."/>
            <person name="Mcevoy S.L."/>
        </authorList>
    </citation>
    <scope>NUCLEOTIDE SEQUENCE</scope>
    <source>
        <strain evidence="2">91603</strain>
        <tissue evidence="2">Leaf</tissue>
    </source>
</reference>
<proteinExistence type="predicted"/>
<dbReference type="Gene3D" id="1.25.10.10">
    <property type="entry name" value="Leucine-rich Repeat Variant"/>
    <property type="match status" value="1"/>
</dbReference>
<dbReference type="SUPFAM" id="SSF48371">
    <property type="entry name" value="ARM repeat"/>
    <property type="match status" value="1"/>
</dbReference>
<sequence>MVIVVKEQRLMSIFCEHLSFHSKSRVKKLAALGLKNLSEARRSLSAVESGQPTPRGFCSSLVFMCGRPPPETYACPVRNAPCEDDNQLCLLKSNCVKPLVDLLADEDTNVQIAAVEALSTLIIDTSKSLKGAIDGLDEQGVLDEVIGLFTEVRPGILQERGIWLIERILRVEGHSHGYSLNLSLVRALVEAFKHGNANTKKHAQDALTNLKQLSGVSRKASSQARSRR</sequence>
<gene>
    <name evidence="2" type="ORF">LWI28_007957</name>
</gene>
<dbReference type="AlphaFoldDB" id="A0AAD5NZQ3"/>
<evidence type="ECO:0000256" key="1">
    <source>
        <dbReference type="ARBA" id="ARBA00022737"/>
    </source>
</evidence>
<dbReference type="SMART" id="SM00185">
    <property type="entry name" value="ARM"/>
    <property type="match status" value="2"/>
</dbReference>